<evidence type="ECO:0000313" key="1">
    <source>
        <dbReference type="EMBL" id="SFI63414.1"/>
    </source>
</evidence>
<name>A0A1I3JTA0_9PSEU</name>
<sequence>MTCFGIDTGTRTLREADHLAHEVAARLRLPERAVVCTHLIRSGEPHVAVSLAVPPGFGGLWNELTRYAEHGTAGVAGGTGRSGRPELAEAAAAAACEHEAGNGGRAVVFPGSALLTGTLPVSDVLTRTAITRVVSIGGPVPGDDDLLDTRDHVRPEWRDGELVLAVTVIHSGRFAPFEVPNPTPCCVDHA</sequence>
<proteinExistence type="predicted"/>
<accession>A0A1I3JTA0</accession>
<dbReference type="Proteomes" id="UP000199025">
    <property type="component" value="Unassembled WGS sequence"/>
</dbReference>
<dbReference type="AlphaFoldDB" id="A0A1I3JTA0"/>
<dbReference type="EMBL" id="FORP01000001">
    <property type="protein sequence ID" value="SFI63414.1"/>
    <property type="molecule type" value="Genomic_DNA"/>
</dbReference>
<organism evidence="1 2">
    <name type="scientific">Amycolatopsis sacchari</name>
    <dbReference type="NCBI Taxonomy" id="115433"/>
    <lineage>
        <taxon>Bacteria</taxon>
        <taxon>Bacillati</taxon>
        <taxon>Actinomycetota</taxon>
        <taxon>Actinomycetes</taxon>
        <taxon>Pseudonocardiales</taxon>
        <taxon>Pseudonocardiaceae</taxon>
        <taxon>Amycolatopsis</taxon>
    </lineage>
</organism>
<protein>
    <submittedName>
        <fullName evidence="1">Uncharacterized protein</fullName>
    </submittedName>
</protein>
<reference evidence="1 2" key="1">
    <citation type="submission" date="2016-10" db="EMBL/GenBank/DDBJ databases">
        <authorList>
            <person name="de Groot N.N."/>
        </authorList>
    </citation>
    <scope>NUCLEOTIDE SEQUENCE [LARGE SCALE GENOMIC DNA]</scope>
    <source>
        <strain evidence="1 2">DSM 44468</strain>
    </source>
</reference>
<gene>
    <name evidence="1" type="ORF">SAMN05421835_101265</name>
</gene>
<dbReference type="STRING" id="115433.SAMN05421835_101265"/>
<evidence type="ECO:0000313" key="2">
    <source>
        <dbReference type="Proteomes" id="UP000199025"/>
    </source>
</evidence>
<keyword evidence="2" id="KW-1185">Reference proteome</keyword>